<evidence type="ECO:0000313" key="2">
    <source>
        <dbReference type="Proteomes" id="UP000190065"/>
    </source>
</evidence>
<sequence length="420" mass="49892">MKKVIAFVLSILVTLIGCQNGSKEKNNNMDNVSIKTSSLSPNIEKQLGISDELILPMDTLGMDSIFKEYKRYMGVTQDDECDDEIMITERGMSIYIPYAFNDLLKRGFKPISSEQYIGKLKEIGLAPEQIKNRLFFYEHKHYFTCPSDLYGWSDYAILDGIDEKEKEYMKYSTMNIFLIKGYNFIALSPIEDFFIKKIRSKFVFRLNDEMIHLNKFLFNNNKASLTWLQHKDPLTLRDLLISYGYDKNEVINRLVLDEIKKKVQTSSDIPHLRNIFARKIYTKKPYIDIREGLLKTLLNLPVNENNREWTYILDEYGYAMLLHKPQPPYSWIEDIFTKYERYKIAAYIGYYLYKLQQKYDSPPTFYAHEIFNNDEFFEYVKDNHYFNLPGFKEISDSVFKESVDNYEIQQARELHRQDME</sequence>
<gene>
    <name evidence="1" type="ORF">SAMN02745202_00579</name>
</gene>
<organism evidence="1 2">
    <name type="scientific">Segatella oulorum</name>
    <dbReference type="NCBI Taxonomy" id="28136"/>
    <lineage>
        <taxon>Bacteria</taxon>
        <taxon>Pseudomonadati</taxon>
        <taxon>Bacteroidota</taxon>
        <taxon>Bacteroidia</taxon>
        <taxon>Bacteroidales</taxon>
        <taxon>Prevotellaceae</taxon>
        <taxon>Segatella</taxon>
    </lineage>
</organism>
<dbReference type="AlphaFoldDB" id="A0A1T4M068"/>
<dbReference type="RefSeq" id="WP_025071397.1">
    <property type="nucleotide sequence ID" value="NZ_FUXK01000005.1"/>
</dbReference>
<name>A0A1T4M068_9BACT</name>
<protein>
    <recommendedName>
        <fullName evidence="3">Lipoprotein</fullName>
    </recommendedName>
</protein>
<proteinExistence type="predicted"/>
<dbReference type="EMBL" id="FUXK01000005">
    <property type="protein sequence ID" value="SJZ60373.1"/>
    <property type="molecule type" value="Genomic_DNA"/>
</dbReference>
<reference evidence="1 2" key="1">
    <citation type="submission" date="2017-02" db="EMBL/GenBank/DDBJ databases">
        <authorList>
            <person name="Peterson S.W."/>
        </authorList>
    </citation>
    <scope>NUCLEOTIDE SEQUENCE [LARGE SCALE GENOMIC DNA]</scope>
    <source>
        <strain evidence="1 2">ATCC 43324</strain>
    </source>
</reference>
<accession>A0A1T4M068</accession>
<dbReference type="Proteomes" id="UP000190065">
    <property type="component" value="Unassembled WGS sequence"/>
</dbReference>
<evidence type="ECO:0000313" key="1">
    <source>
        <dbReference type="EMBL" id="SJZ60373.1"/>
    </source>
</evidence>
<evidence type="ECO:0008006" key="3">
    <source>
        <dbReference type="Google" id="ProtNLM"/>
    </source>
</evidence>
<dbReference type="STRING" id="28136.SAMN02745202_00579"/>
<dbReference type="PROSITE" id="PS51257">
    <property type="entry name" value="PROKAR_LIPOPROTEIN"/>
    <property type="match status" value="1"/>
</dbReference>